<dbReference type="PANTHER" id="PTHR21340">
    <property type="entry name" value="DIADENOSINE 5,5-P1,P4-TETRAPHOSPHATE PYROPHOSPHOHYDROLASE MUTT"/>
    <property type="match status" value="1"/>
</dbReference>
<dbReference type="PROSITE" id="PS00893">
    <property type="entry name" value="NUDIX_BOX"/>
    <property type="match status" value="1"/>
</dbReference>
<evidence type="ECO:0000256" key="1">
    <source>
        <dbReference type="ARBA" id="ARBA00005582"/>
    </source>
</evidence>
<evidence type="ECO:0000313" key="5">
    <source>
        <dbReference type="EMBL" id="MDX8151054.1"/>
    </source>
</evidence>
<dbReference type="EC" id="3.6.-.-" evidence="5"/>
<dbReference type="Proteomes" id="UP001277761">
    <property type="component" value="Unassembled WGS sequence"/>
</dbReference>
<sequence length="141" mass="15667">MFPKEVQAAGGVIVANGRIAVVHRPYREDWSLPKGKLDPGETFEHAAVREIEEETGLHVDLGDELAPVRYADHRGRPKVVRYWLMTATGGAFAANDEVDELRWLAPAEAIALLTYENDHEVVREAARRLELAAPDERPSSA</sequence>
<accession>A0ABU4VIT8</accession>
<dbReference type="EMBL" id="JAXAVX010000002">
    <property type="protein sequence ID" value="MDX8151054.1"/>
    <property type="molecule type" value="Genomic_DNA"/>
</dbReference>
<feature type="domain" description="Nudix hydrolase" evidence="4">
    <location>
        <begin position="4"/>
        <end position="126"/>
    </location>
</feature>
<keyword evidence="2 3" id="KW-0378">Hydrolase</keyword>
<comment type="caution">
    <text evidence="5">The sequence shown here is derived from an EMBL/GenBank/DDBJ whole genome shotgun (WGS) entry which is preliminary data.</text>
</comment>
<dbReference type="PROSITE" id="PS51462">
    <property type="entry name" value="NUDIX"/>
    <property type="match status" value="1"/>
</dbReference>
<name>A0ABU4VIT8_9ACTN</name>
<dbReference type="InterPro" id="IPR051325">
    <property type="entry name" value="Nudix_hydrolase_domain"/>
</dbReference>
<dbReference type="PRINTS" id="PR00502">
    <property type="entry name" value="NUDIXFAMILY"/>
</dbReference>
<evidence type="ECO:0000256" key="2">
    <source>
        <dbReference type="ARBA" id="ARBA00022801"/>
    </source>
</evidence>
<dbReference type="Pfam" id="PF00293">
    <property type="entry name" value="NUDIX"/>
    <property type="match status" value="1"/>
</dbReference>
<dbReference type="Gene3D" id="3.90.79.10">
    <property type="entry name" value="Nucleoside Triphosphate Pyrophosphohydrolase"/>
    <property type="match status" value="1"/>
</dbReference>
<gene>
    <name evidence="5" type="ORF">SK069_05580</name>
</gene>
<protein>
    <submittedName>
        <fullName evidence="5">NUDIX hydrolase</fullName>
        <ecNumber evidence="5">3.6.-.-</ecNumber>
    </submittedName>
</protein>
<comment type="similarity">
    <text evidence="1 3">Belongs to the Nudix hydrolase family.</text>
</comment>
<evidence type="ECO:0000313" key="6">
    <source>
        <dbReference type="Proteomes" id="UP001277761"/>
    </source>
</evidence>
<dbReference type="RefSeq" id="WP_319953207.1">
    <property type="nucleotide sequence ID" value="NZ_JAXAVX010000002.1"/>
</dbReference>
<organism evidence="5 6">
    <name type="scientific">Patulibacter brassicae</name>
    <dbReference type="NCBI Taxonomy" id="1705717"/>
    <lineage>
        <taxon>Bacteria</taxon>
        <taxon>Bacillati</taxon>
        <taxon>Actinomycetota</taxon>
        <taxon>Thermoleophilia</taxon>
        <taxon>Solirubrobacterales</taxon>
        <taxon>Patulibacteraceae</taxon>
        <taxon>Patulibacter</taxon>
    </lineage>
</organism>
<dbReference type="GO" id="GO:0016787">
    <property type="term" value="F:hydrolase activity"/>
    <property type="evidence" value="ECO:0007669"/>
    <property type="project" value="UniProtKB-KW"/>
</dbReference>
<dbReference type="CDD" id="cd03673">
    <property type="entry name" value="NUDIX_Ap6A_hydrolase"/>
    <property type="match status" value="1"/>
</dbReference>
<dbReference type="InterPro" id="IPR020476">
    <property type="entry name" value="Nudix_hydrolase"/>
</dbReference>
<proteinExistence type="inferred from homology"/>
<evidence type="ECO:0000256" key="3">
    <source>
        <dbReference type="RuleBase" id="RU003476"/>
    </source>
</evidence>
<dbReference type="InterPro" id="IPR000086">
    <property type="entry name" value="NUDIX_hydrolase_dom"/>
</dbReference>
<dbReference type="InterPro" id="IPR020084">
    <property type="entry name" value="NUDIX_hydrolase_CS"/>
</dbReference>
<dbReference type="InterPro" id="IPR015797">
    <property type="entry name" value="NUDIX_hydrolase-like_dom_sf"/>
</dbReference>
<dbReference type="PANTHER" id="PTHR21340:SF0">
    <property type="entry name" value="BIS(5'-NUCLEOSYL)-TETRAPHOSPHATASE [ASYMMETRICAL]"/>
    <property type="match status" value="1"/>
</dbReference>
<reference evidence="5 6" key="1">
    <citation type="submission" date="2023-11" db="EMBL/GenBank/DDBJ databases">
        <authorList>
            <person name="Xu M."/>
            <person name="Jiang T."/>
        </authorList>
    </citation>
    <scope>NUCLEOTIDE SEQUENCE [LARGE SCALE GENOMIC DNA]</scope>
    <source>
        <strain evidence="5 6">SD</strain>
    </source>
</reference>
<keyword evidence="6" id="KW-1185">Reference proteome</keyword>
<dbReference type="SUPFAM" id="SSF55811">
    <property type="entry name" value="Nudix"/>
    <property type="match status" value="1"/>
</dbReference>
<evidence type="ECO:0000259" key="4">
    <source>
        <dbReference type="PROSITE" id="PS51462"/>
    </source>
</evidence>